<dbReference type="RefSeq" id="YP_009301321.1">
    <property type="nucleotide sequence ID" value="NC_031231.1"/>
</dbReference>
<accession>A0A140G6E9</accession>
<dbReference type="KEGG" id="vg:29124776"/>
<evidence type="ECO:0008006" key="3">
    <source>
        <dbReference type="Google" id="ProtNLM"/>
    </source>
</evidence>
<organism evidence="1 2">
    <name type="scientific">Arthrobacter phage KellEzio</name>
    <dbReference type="NCBI Taxonomy" id="1796995"/>
    <lineage>
        <taxon>Viruses</taxon>
        <taxon>Duplodnaviria</taxon>
        <taxon>Heunggongvirae</taxon>
        <taxon>Uroviricota</taxon>
        <taxon>Caudoviricetes</taxon>
        <taxon>Kelleziovirus</taxon>
        <taxon>Kelleziovirus kellezzio</taxon>
    </lineage>
</organism>
<evidence type="ECO:0000313" key="1">
    <source>
        <dbReference type="EMBL" id="AMM44234.1"/>
    </source>
</evidence>
<sequence>MSVKLDTRNATLEDLRSLLVDQDARKVDVIAPGSRIKSKDGNIMLHGVEPVLSVDGVTDVNGLYRPTEIFDEGIASKLSIPLAYVRRMRNERPDLYDLNVNGLLRGKAKLVDGKQEWVYPADSRNFLIRGFKGDDGEMGVARAFLSDRYAVNDNLDVLTAALDGVRQAGVDVEIDGCDLTDRNMYVRVKAPAVTALAPALLDGYRSPFSGKYGADNPTVFAGFVITNSETGNGSFGITPRLIVEVCNNGMTIQKDAVRQVHLGGRMDEGIIRWGDDTERKATELVTARARDAVRTFLDVDYMTRVIRDMEEKAGKPLKEVESVKVITKKLGFDQETADSVFSFFVKGADMTAGGVMHAVTAAARDTGDADKAHDMESNAMKALELAFAL</sequence>
<name>A0A140G6E9_9CAUD</name>
<protein>
    <recommendedName>
        <fullName evidence="3">DUF932 domain-containing protein</fullName>
    </recommendedName>
</protein>
<dbReference type="EMBL" id="KU647626">
    <property type="protein sequence ID" value="AMM44234.1"/>
    <property type="molecule type" value="Genomic_DNA"/>
</dbReference>
<gene>
    <name evidence="1" type="primary">64</name>
    <name evidence="1" type="ORF">KELLEZIO_64</name>
</gene>
<proteinExistence type="predicted"/>
<dbReference type="GeneID" id="29124776"/>
<keyword evidence="2" id="KW-1185">Reference proteome</keyword>
<evidence type="ECO:0000313" key="2">
    <source>
        <dbReference type="Proteomes" id="UP000201386"/>
    </source>
</evidence>
<dbReference type="Proteomes" id="UP000201386">
    <property type="component" value="Segment"/>
</dbReference>
<reference evidence="1 2" key="1">
    <citation type="submission" date="2016-02" db="EMBL/GenBank/DDBJ databases">
        <authorList>
            <person name="Lynch K.C."/>
            <person name="Doan M."/>
            <person name="Paisley J.T."/>
            <person name="Allen K.G."/>
            <person name="Gaffney B.L."/>
            <person name="Rinehart C.A."/>
            <person name="King R.A."/>
            <person name="Staples A."/>
            <person name="Bowman C.A."/>
            <person name="Russell D.A."/>
            <person name="Pope W.H."/>
            <person name="Jacobs-Sera D."/>
            <person name="Hendrix R.W."/>
            <person name="Hatfull G.F."/>
        </authorList>
    </citation>
    <scope>NUCLEOTIDE SEQUENCE [LARGE SCALE GENOMIC DNA]</scope>
</reference>